<sequence>MVIILIILFITLLVALSNRSRLKDMEADMEAIKRKLNIADKDTPPSDEEIEAELQQMHEEDQK</sequence>
<evidence type="ECO:0000313" key="2">
    <source>
        <dbReference type="Proteomes" id="UP001221519"/>
    </source>
</evidence>
<protein>
    <submittedName>
        <fullName evidence="1">Uncharacterized protein</fullName>
    </submittedName>
</protein>
<organism evidence="1 2">
    <name type="scientific">Paenibacillus urinalis</name>
    <dbReference type="NCBI Taxonomy" id="521520"/>
    <lineage>
        <taxon>Bacteria</taxon>
        <taxon>Bacillati</taxon>
        <taxon>Bacillota</taxon>
        <taxon>Bacilli</taxon>
        <taxon>Bacillales</taxon>
        <taxon>Paenibacillaceae</taxon>
        <taxon>Paenibacillus</taxon>
    </lineage>
</organism>
<evidence type="ECO:0000313" key="1">
    <source>
        <dbReference type="EMBL" id="WDI03696.1"/>
    </source>
</evidence>
<dbReference type="RefSeq" id="WP_274336844.1">
    <property type="nucleotide sequence ID" value="NZ_CP118106.1"/>
</dbReference>
<reference evidence="1 2" key="1">
    <citation type="submission" date="2023-02" db="EMBL/GenBank/DDBJ databases">
        <title>Pathogen: clinical or host-associated sample.</title>
        <authorList>
            <person name="Hergert J."/>
            <person name="Casey R."/>
            <person name="Wagner J."/>
            <person name="Young E.L."/>
            <person name="Oakeson K.F."/>
        </authorList>
    </citation>
    <scope>NUCLEOTIDE SEQUENCE [LARGE SCALE GENOMIC DNA]</scope>
    <source>
        <strain evidence="1 2">2022CK-00829</strain>
    </source>
</reference>
<keyword evidence="2" id="KW-1185">Reference proteome</keyword>
<dbReference type="Proteomes" id="UP001221519">
    <property type="component" value="Chromosome"/>
</dbReference>
<accession>A0ABY7XD27</accession>
<dbReference type="EMBL" id="CP118108">
    <property type="protein sequence ID" value="WDI03696.1"/>
    <property type="molecule type" value="Genomic_DNA"/>
</dbReference>
<proteinExistence type="predicted"/>
<gene>
    <name evidence="1" type="ORF">PUW25_07010</name>
</gene>
<name>A0ABY7XD27_9BACL</name>